<gene>
    <name evidence="1" type="ORF">H8F21_14280</name>
</gene>
<evidence type="ECO:0000313" key="2">
    <source>
        <dbReference type="Proteomes" id="UP000745663"/>
    </source>
</evidence>
<name>A0ABS2BYL9_9PSED</name>
<proteinExistence type="predicted"/>
<organism evidence="1 2">
    <name type="scientific">Pseudomonas arcuscaelestis</name>
    <dbReference type="NCBI Taxonomy" id="2710591"/>
    <lineage>
        <taxon>Bacteria</taxon>
        <taxon>Pseudomonadati</taxon>
        <taxon>Pseudomonadota</taxon>
        <taxon>Gammaproteobacteria</taxon>
        <taxon>Pseudomonadales</taxon>
        <taxon>Pseudomonadaceae</taxon>
        <taxon>Pseudomonas</taxon>
    </lineage>
</organism>
<dbReference type="EMBL" id="JACOPV010000008">
    <property type="protein sequence ID" value="MBM5458731.1"/>
    <property type="molecule type" value="Genomic_DNA"/>
</dbReference>
<dbReference type="RefSeq" id="WP_203584668.1">
    <property type="nucleotide sequence ID" value="NZ_JACOPV010000008.1"/>
</dbReference>
<evidence type="ECO:0000313" key="1">
    <source>
        <dbReference type="EMBL" id="MBM5458731.1"/>
    </source>
</evidence>
<dbReference type="Proteomes" id="UP000745663">
    <property type="component" value="Unassembled WGS sequence"/>
</dbReference>
<accession>A0ABS2BYL9</accession>
<keyword evidence="2" id="KW-1185">Reference proteome</keyword>
<protein>
    <submittedName>
        <fullName evidence="1">Uncharacterized protein</fullName>
    </submittedName>
</protein>
<reference evidence="1 2" key="1">
    <citation type="submission" date="2020-08" db="EMBL/GenBank/DDBJ databases">
        <title>Description of novel Pseudomonas species.</title>
        <authorList>
            <person name="Duman M."/>
            <person name="Mulet M."/>
            <person name="Altun S."/>
            <person name="Saticioglu I.B."/>
            <person name="Lalucat J."/>
            <person name="Garcia-Valdes E."/>
        </authorList>
    </citation>
    <scope>NUCLEOTIDE SEQUENCE [LARGE SCALE GENOMIC DNA]</scope>
    <source>
        <strain evidence="1 2">P66</strain>
    </source>
</reference>
<sequence>MSPPSSKASVVTLPHDLADRILVRLNTAASAFKAAKVERDEFRSLLSHPGTGGGICLPRENAERILTRLKLTASRFNAAAVERDELRTLLNNRLPTECDKGILCQDLNCSADSPVLTPEELAAQLSDLRLRHNRLQRDMQTIASLQVPRGVTISDFASAAIAGAQSNNVGA</sequence>
<comment type="caution">
    <text evidence="1">The sequence shown here is derived from an EMBL/GenBank/DDBJ whole genome shotgun (WGS) entry which is preliminary data.</text>
</comment>